<dbReference type="PANTHER" id="PTHR42830:SF1">
    <property type="entry name" value="OSMOTICALLY INDUCIBLE FAMILY PROTEIN"/>
    <property type="match status" value="1"/>
</dbReference>
<dbReference type="InterPro" id="IPR052707">
    <property type="entry name" value="OsmC_Ohr_Peroxiredoxin"/>
</dbReference>
<name>A0A259U1V5_9BACT</name>
<keyword evidence="2" id="KW-1185">Reference proteome</keyword>
<dbReference type="InParanoid" id="A0A259U1V5"/>
<dbReference type="OrthoDB" id="9807532at2"/>
<reference evidence="1 2" key="1">
    <citation type="submission" date="2016-11" db="EMBL/GenBank/DDBJ databases">
        <title>Study of marine rhodopsin-containing bacteria.</title>
        <authorList>
            <person name="Yoshizawa S."/>
            <person name="Kumagai Y."/>
            <person name="Kogure K."/>
        </authorList>
    </citation>
    <scope>NUCLEOTIDE SEQUENCE [LARGE SCALE GENOMIC DNA]</scope>
    <source>
        <strain evidence="1 2">SG-29</strain>
    </source>
</reference>
<accession>A0A259U1V5</accession>
<dbReference type="Gene3D" id="3.30.300.20">
    <property type="match status" value="1"/>
</dbReference>
<organism evidence="1 2">
    <name type="scientific">Rubricoccus marinus</name>
    <dbReference type="NCBI Taxonomy" id="716817"/>
    <lineage>
        <taxon>Bacteria</taxon>
        <taxon>Pseudomonadati</taxon>
        <taxon>Rhodothermota</taxon>
        <taxon>Rhodothermia</taxon>
        <taxon>Rhodothermales</taxon>
        <taxon>Rubricoccaceae</taxon>
        <taxon>Rubricoccus</taxon>
    </lineage>
</organism>
<dbReference type="InterPro" id="IPR003718">
    <property type="entry name" value="OsmC/Ohr_fam"/>
</dbReference>
<sequence length="146" mass="15199">MTTRTADAHWSGSLSDGNGNISVESGAFDVPYSFDSRFGEGTPTAASNPEELLGAAHAGCFTMAVSHELAEAGHPPKDAHTTAKVHIKQTGGGFEIPKIDLVLNADVPGISEEEFQRIAQHAKENCPLSKVLAAAEITLDATLASA</sequence>
<dbReference type="NCBIfam" id="TIGR03562">
    <property type="entry name" value="osmo_induc_OsmC"/>
    <property type="match status" value="1"/>
</dbReference>
<dbReference type="InterPro" id="IPR015946">
    <property type="entry name" value="KH_dom-like_a/b"/>
</dbReference>
<dbReference type="Pfam" id="PF02566">
    <property type="entry name" value="OsmC"/>
    <property type="match status" value="1"/>
</dbReference>
<dbReference type="SUPFAM" id="SSF82784">
    <property type="entry name" value="OsmC-like"/>
    <property type="match status" value="1"/>
</dbReference>
<evidence type="ECO:0000313" key="1">
    <source>
        <dbReference type="EMBL" id="OZC03941.1"/>
    </source>
</evidence>
<dbReference type="RefSeq" id="WP_094549877.1">
    <property type="nucleotide sequence ID" value="NZ_MQWB01000001.1"/>
</dbReference>
<gene>
    <name evidence="1" type="ORF">BSZ36_13695</name>
</gene>
<protein>
    <submittedName>
        <fullName evidence="1">Peroxiredoxin</fullName>
    </submittedName>
</protein>
<dbReference type="InterPro" id="IPR019904">
    <property type="entry name" value="Peroxiredoxin_OsmC"/>
</dbReference>
<dbReference type="Proteomes" id="UP000216446">
    <property type="component" value="Unassembled WGS sequence"/>
</dbReference>
<comment type="caution">
    <text evidence="1">The sequence shown here is derived from an EMBL/GenBank/DDBJ whole genome shotgun (WGS) entry which is preliminary data.</text>
</comment>
<dbReference type="FunCoup" id="A0A259U1V5">
    <property type="interactions" value="130"/>
</dbReference>
<evidence type="ECO:0000313" key="2">
    <source>
        <dbReference type="Proteomes" id="UP000216446"/>
    </source>
</evidence>
<dbReference type="PANTHER" id="PTHR42830">
    <property type="entry name" value="OSMOTICALLY INDUCIBLE FAMILY PROTEIN"/>
    <property type="match status" value="1"/>
</dbReference>
<dbReference type="GO" id="GO:0006979">
    <property type="term" value="P:response to oxidative stress"/>
    <property type="evidence" value="ECO:0007669"/>
    <property type="project" value="InterPro"/>
</dbReference>
<dbReference type="GO" id="GO:0004601">
    <property type="term" value="F:peroxidase activity"/>
    <property type="evidence" value="ECO:0007669"/>
    <property type="project" value="InterPro"/>
</dbReference>
<dbReference type="AlphaFoldDB" id="A0A259U1V5"/>
<proteinExistence type="predicted"/>
<dbReference type="EMBL" id="MQWB01000001">
    <property type="protein sequence ID" value="OZC03941.1"/>
    <property type="molecule type" value="Genomic_DNA"/>
</dbReference>
<dbReference type="InterPro" id="IPR036102">
    <property type="entry name" value="OsmC/Ohrsf"/>
</dbReference>